<reference evidence="1 2" key="1">
    <citation type="journal article" date="2019" name="Sci. Rep.">
        <title>Orb-weaving spider Araneus ventricosus genome elucidates the spidroin gene catalogue.</title>
        <authorList>
            <person name="Kono N."/>
            <person name="Nakamura H."/>
            <person name="Ohtoshi R."/>
            <person name="Moran D.A.P."/>
            <person name="Shinohara A."/>
            <person name="Yoshida Y."/>
            <person name="Fujiwara M."/>
            <person name="Mori M."/>
            <person name="Tomita M."/>
            <person name="Arakawa K."/>
        </authorList>
    </citation>
    <scope>NUCLEOTIDE SEQUENCE [LARGE SCALE GENOMIC DNA]</scope>
</reference>
<proteinExistence type="predicted"/>
<sequence>MLLQNSGPEERRKLLFIFKDYLETALCDDLNGVTPCLPKQTGPLNESRHNSSSTEAGVLTVITDHGPIHPVGGTYYHWWEVTRIAIPPGEASARLLIRRPLIRVLVVPRGGLFAMNLSI</sequence>
<dbReference type="EMBL" id="BGPR01143635">
    <property type="protein sequence ID" value="GBN72641.1"/>
    <property type="molecule type" value="Genomic_DNA"/>
</dbReference>
<gene>
    <name evidence="1" type="ORF">AVEN_26661_1</name>
</gene>
<organism evidence="1 2">
    <name type="scientific">Araneus ventricosus</name>
    <name type="common">Orbweaver spider</name>
    <name type="synonym">Epeira ventricosa</name>
    <dbReference type="NCBI Taxonomy" id="182803"/>
    <lineage>
        <taxon>Eukaryota</taxon>
        <taxon>Metazoa</taxon>
        <taxon>Ecdysozoa</taxon>
        <taxon>Arthropoda</taxon>
        <taxon>Chelicerata</taxon>
        <taxon>Arachnida</taxon>
        <taxon>Araneae</taxon>
        <taxon>Araneomorphae</taxon>
        <taxon>Entelegynae</taxon>
        <taxon>Araneoidea</taxon>
        <taxon>Araneidae</taxon>
        <taxon>Araneus</taxon>
    </lineage>
</organism>
<protein>
    <submittedName>
        <fullName evidence="1">Uncharacterized protein</fullName>
    </submittedName>
</protein>
<evidence type="ECO:0000313" key="1">
    <source>
        <dbReference type="EMBL" id="GBN72641.1"/>
    </source>
</evidence>
<name>A0A4Y2RAE3_ARAVE</name>
<comment type="caution">
    <text evidence="1">The sequence shown here is derived from an EMBL/GenBank/DDBJ whole genome shotgun (WGS) entry which is preliminary data.</text>
</comment>
<dbReference type="Proteomes" id="UP000499080">
    <property type="component" value="Unassembled WGS sequence"/>
</dbReference>
<accession>A0A4Y2RAE3</accession>
<keyword evidence="2" id="KW-1185">Reference proteome</keyword>
<evidence type="ECO:0000313" key="2">
    <source>
        <dbReference type="Proteomes" id="UP000499080"/>
    </source>
</evidence>
<dbReference type="AlphaFoldDB" id="A0A4Y2RAE3"/>